<protein>
    <submittedName>
        <fullName evidence="1">Polysaccharide export protein</fullName>
    </submittedName>
</protein>
<dbReference type="InterPro" id="IPR021047">
    <property type="entry name" value="Mannosyltransferase_CMT1"/>
</dbReference>
<dbReference type="Pfam" id="PF11735">
    <property type="entry name" value="CAP59_mtransfer"/>
    <property type="match status" value="1"/>
</dbReference>
<sequence length="445" mass="51223">MLFVSRSLRRRYSRPLILGVICVFLLDAFYSIVSQPSETRETSNPVLGQKIFIASIFRNNEYILRLHWINALLDTIKVLGPENIYVSIVESGSQDDTKGALRDLQHLLEDLGVEHKIELGETVEEQGASLLAVPEEGKREGWIYSGRIEKSESGWEVRRIPYLARLRNKAMEPLSSGKLEKEGKKFRKVMWINDVIFTKDDVTTLLSTRNGQYAAACSLDFSHGQDYYDTFALRDQEGHKTASLKYPYFHSPSSRSRLFQNKPIPAQSCWNGMVIFDSSPFYAQFAQGEGWKIKDGLKFRGVDDSLAREHVEGSECCLIHADNPLTVKSGVWINPNVRVAYNEPSYALVNPGAQFEETGVAFARRLFWEDDQRGSWPSQTSLLFGTWQNRWLRLIQRPRLWSEREVIERRVKKWAEKVPGREEKGTHCLINEMQVLFQNGWQHVE</sequence>
<proteinExistence type="predicted"/>
<gene>
    <name evidence="1" type="ORF">PVAG01_07434</name>
</gene>
<reference evidence="1 2" key="1">
    <citation type="submission" date="2024-06" db="EMBL/GenBank/DDBJ databases">
        <title>Complete genome of Phlyctema vagabunda strain 19-DSS-EL-015.</title>
        <authorList>
            <person name="Fiorenzani C."/>
        </authorList>
    </citation>
    <scope>NUCLEOTIDE SEQUENCE [LARGE SCALE GENOMIC DNA]</scope>
    <source>
        <strain evidence="1 2">19-DSS-EL-015</strain>
    </source>
</reference>
<name>A0ABR4PCJ2_9HELO</name>
<organism evidence="1 2">
    <name type="scientific">Phlyctema vagabunda</name>
    <dbReference type="NCBI Taxonomy" id="108571"/>
    <lineage>
        <taxon>Eukaryota</taxon>
        <taxon>Fungi</taxon>
        <taxon>Dikarya</taxon>
        <taxon>Ascomycota</taxon>
        <taxon>Pezizomycotina</taxon>
        <taxon>Leotiomycetes</taxon>
        <taxon>Helotiales</taxon>
        <taxon>Dermateaceae</taxon>
        <taxon>Phlyctema</taxon>
    </lineage>
</organism>
<dbReference type="EMBL" id="JBFCZG010000006">
    <property type="protein sequence ID" value="KAL3420989.1"/>
    <property type="molecule type" value="Genomic_DNA"/>
</dbReference>
<dbReference type="PANTHER" id="PTHR34144">
    <property type="entry name" value="CHROMOSOME 8, WHOLE GENOME SHOTGUN SEQUENCE"/>
    <property type="match status" value="1"/>
</dbReference>
<accession>A0ABR4PCJ2</accession>
<keyword evidence="2" id="KW-1185">Reference proteome</keyword>
<dbReference type="PANTHER" id="PTHR34144:SF7">
    <property type="entry name" value="EXPORT PROTEIN (CAP59), PUTATIVE (AFU_ORTHOLOGUE AFUA_7G05020)-RELATED"/>
    <property type="match status" value="1"/>
</dbReference>
<comment type="caution">
    <text evidence="1">The sequence shown here is derived from an EMBL/GenBank/DDBJ whole genome shotgun (WGS) entry which is preliminary data.</text>
</comment>
<evidence type="ECO:0000313" key="2">
    <source>
        <dbReference type="Proteomes" id="UP001629113"/>
    </source>
</evidence>
<dbReference type="Proteomes" id="UP001629113">
    <property type="component" value="Unassembled WGS sequence"/>
</dbReference>
<evidence type="ECO:0000313" key="1">
    <source>
        <dbReference type="EMBL" id="KAL3420989.1"/>
    </source>
</evidence>